<dbReference type="Proteomes" id="UP001057279">
    <property type="component" value="Linkage Group LG14"/>
</dbReference>
<accession>A0ACB9UNE6</accession>
<organism evidence="1 2">
    <name type="scientific">Ovis ammon polii x Ovis aries</name>
    <dbReference type="NCBI Taxonomy" id="2918886"/>
    <lineage>
        <taxon>Eukaryota</taxon>
        <taxon>Metazoa</taxon>
        <taxon>Chordata</taxon>
        <taxon>Craniata</taxon>
        <taxon>Vertebrata</taxon>
        <taxon>Euteleostomi</taxon>
        <taxon>Mammalia</taxon>
        <taxon>Eutheria</taxon>
        <taxon>Laurasiatheria</taxon>
        <taxon>Artiodactyla</taxon>
        <taxon>Ruminantia</taxon>
        <taxon>Pecora</taxon>
        <taxon>Bovidae</taxon>
        <taxon>Caprinae</taxon>
        <taxon>Ovis</taxon>
    </lineage>
</organism>
<protein>
    <submittedName>
        <fullName evidence="1">Uncharacterized protein</fullName>
    </submittedName>
</protein>
<name>A0ACB9UNE6_9CETA</name>
<dbReference type="EMBL" id="CM043039">
    <property type="protein sequence ID" value="KAI4574328.1"/>
    <property type="molecule type" value="Genomic_DNA"/>
</dbReference>
<evidence type="ECO:0000313" key="2">
    <source>
        <dbReference type="Proteomes" id="UP001057279"/>
    </source>
</evidence>
<proteinExistence type="predicted"/>
<sequence>MSVAPIRRDSETRTPLDLWRPRPVTLSEPGHALVAGPRSLEGQQRGACREKSSGDPRMPYPGPREAKPGRRLPSPPVPRGQVPPTGDAAGKQKVVRRGQRGHVAAAQQHLGAGPKHKATVGKMGQKNAYKPPSNRDGKGAALAAVDDKPPTGGWASPQRPPGAGLGDGARRHSWGHRLPCPDAGQPSGHARMPGRP</sequence>
<evidence type="ECO:0000313" key="1">
    <source>
        <dbReference type="EMBL" id="KAI4574328.1"/>
    </source>
</evidence>
<reference evidence="1" key="1">
    <citation type="submission" date="2022-03" db="EMBL/GenBank/DDBJ databases">
        <title>Genomic analyses of argali, domestic sheep and their hybrids provide insights into chromosomal evolution, heterosis and genetic basis of agronomic traits.</title>
        <authorList>
            <person name="Li M."/>
        </authorList>
    </citation>
    <scope>NUCLEOTIDE SEQUENCE</scope>
    <source>
        <strain evidence="1">F1 hybrid</strain>
    </source>
</reference>
<comment type="caution">
    <text evidence="1">The sequence shown here is derived from an EMBL/GenBank/DDBJ whole genome shotgun (WGS) entry which is preliminary data.</text>
</comment>
<gene>
    <name evidence="1" type="ORF">MJG53_012504</name>
</gene>
<keyword evidence="2" id="KW-1185">Reference proteome</keyword>